<evidence type="ECO:0000256" key="3">
    <source>
        <dbReference type="ARBA" id="ARBA00023295"/>
    </source>
</evidence>
<dbReference type="GO" id="GO:0016052">
    <property type="term" value="P:carbohydrate catabolic process"/>
    <property type="evidence" value="ECO:0007669"/>
    <property type="project" value="TreeGrafter"/>
</dbReference>
<dbReference type="PANTHER" id="PTHR34135">
    <property type="entry name" value="LYSOZYME"/>
    <property type="match status" value="1"/>
</dbReference>
<reference evidence="5" key="1">
    <citation type="submission" date="2015-07" db="EMBL/GenBank/DDBJ databases">
        <title>Draft genome sequence of Streptomyces sp. CMAA 1322, a bacterium isolated from Caatinga biome, from dry forest semiarid of Brazil.</title>
        <authorList>
            <person name="Santos S.N."/>
            <person name="Gacesa R."/>
            <person name="Taketani R.G."/>
            <person name="Long P.F."/>
            <person name="Melo I.S."/>
        </authorList>
    </citation>
    <scope>NUCLEOTIDE SEQUENCE [LARGE SCALE GENOMIC DNA]</scope>
    <source>
        <strain evidence="5">CMAA 1322</strain>
    </source>
</reference>
<dbReference type="InterPro" id="IPR002053">
    <property type="entry name" value="Glyco_hydro_25"/>
</dbReference>
<organism evidence="4 5">
    <name type="scientific">Streptomyces caatingaensis</name>
    <dbReference type="NCBI Taxonomy" id="1678637"/>
    <lineage>
        <taxon>Bacteria</taxon>
        <taxon>Bacillati</taxon>
        <taxon>Actinomycetota</taxon>
        <taxon>Actinomycetes</taxon>
        <taxon>Kitasatosporales</taxon>
        <taxon>Streptomycetaceae</taxon>
        <taxon>Streptomyces</taxon>
    </lineage>
</organism>
<dbReference type="SMART" id="SM00641">
    <property type="entry name" value="Glyco_25"/>
    <property type="match status" value="1"/>
</dbReference>
<comment type="caution">
    <text evidence="4">The sequence shown here is derived from an EMBL/GenBank/DDBJ whole genome shotgun (WGS) entry which is preliminary data.</text>
</comment>
<dbReference type="GO" id="GO:0003796">
    <property type="term" value="F:lysozyme activity"/>
    <property type="evidence" value="ECO:0007669"/>
    <property type="project" value="InterPro"/>
</dbReference>
<evidence type="ECO:0000256" key="2">
    <source>
        <dbReference type="ARBA" id="ARBA00022801"/>
    </source>
</evidence>
<evidence type="ECO:0000256" key="1">
    <source>
        <dbReference type="ARBA" id="ARBA00010646"/>
    </source>
</evidence>
<dbReference type="PANTHER" id="PTHR34135:SF2">
    <property type="entry name" value="LYSOZYME"/>
    <property type="match status" value="1"/>
</dbReference>
<keyword evidence="2 4" id="KW-0378">Hydrolase</keyword>
<dbReference type="STRING" id="1678637.AC230_25685"/>
<evidence type="ECO:0000313" key="4">
    <source>
        <dbReference type="EMBL" id="KNB50096.1"/>
    </source>
</evidence>
<keyword evidence="3" id="KW-0326">Glycosidase</keyword>
<dbReference type="Pfam" id="PF01183">
    <property type="entry name" value="Glyco_hydro_25"/>
    <property type="match status" value="1"/>
</dbReference>
<gene>
    <name evidence="4" type="ORF">AC230_25685</name>
</gene>
<dbReference type="PATRIC" id="fig|1678637.3.peg.5484"/>
<dbReference type="InterPro" id="IPR047763">
    <property type="entry name" value="PG_bind_dom_phiBT1-type"/>
</dbReference>
<sequence length="275" mass="30141">MSTVHGIDVSSYQSSAYSTDGLDFVFVKATEGRTYVNPRMEAQADHARRAGLVVGFYHFLHPGNIDAQAEHFVEQCDSVEGDILACDWESTGAGAASCAEKDAFLRKVKALRPGHRVILYCNRDFWRNRDSTSYAGDGLWIADYVDAGSPRIEADWLVHQFTDDPVDTNVARFASRSEMRAWAGGGGSTPPRAAYEPFPGADFFRSSPVSPVITAMGRRLVAEGCSAYADGPGPRWTDADRASYRRWQQKLGFSGADADGWPGAKSWDALKVPRS</sequence>
<dbReference type="NCBIfam" id="NF038080">
    <property type="entry name" value="PG_bind_siph"/>
    <property type="match status" value="1"/>
</dbReference>
<evidence type="ECO:0000313" key="5">
    <source>
        <dbReference type="Proteomes" id="UP000037288"/>
    </source>
</evidence>
<dbReference type="GO" id="GO:0016998">
    <property type="term" value="P:cell wall macromolecule catabolic process"/>
    <property type="evidence" value="ECO:0007669"/>
    <property type="project" value="InterPro"/>
</dbReference>
<keyword evidence="5" id="KW-1185">Reference proteome</keyword>
<dbReference type="PROSITE" id="PS51904">
    <property type="entry name" value="GLYCOSYL_HYDROL_F25_2"/>
    <property type="match status" value="1"/>
</dbReference>
<dbReference type="Gene3D" id="3.20.20.80">
    <property type="entry name" value="Glycosidases"/>
    <property type="match status" value="1"/>
</dbReference>
<comment type="similarity">
    <text evidence="1">Belongs to the glycosyl hydrolase 25 family.</text>
</comment>
<dbReference type="OrthoDB" id="287365at2"/>
<accession>A0A0K9XAG3</accession>
<proteinExistence type="inferred from homology"/>
<dbReference type="EMBL" id="LFXA01000017">
    <property type="protein sequence ID" value="KNB50096.1"/>
    <property type="molecule type" value="Genomic_DNA"/>
</dbReference>
<dbReference type="InterPro" id="IPR017853">
    <property type="entry name" value="GH"/>
</dbReference>
<protein>
    <submittedName>
        <fullName evidence="4">Hydrolase</fullName>
    </submittedName>
</protein>
<dbReference type="AlphaFoldDB" id="A0A0K9XAG3"/>
<name>A0A0K9XAG3_9ACTN</name>
<dbReference type="InterPro" id="IPR018077">
    <property type="entry name" value="Glyco_hydro_fam25_subgr"/>
</dbReference>
<dbReference type="GO" id="GO:0009253">
    <property type="term" value="P:peptidoglycan catabolic process"/>
    <property type="evidence" value="ECO:0007669"/>
    <property type="project" value="InterPro"/>
</dbReference>
<dbReference type="SUPFAM" id="SSF51445">
    <property type="entry name" value="(Trans)glycosidases"/>
    <property type="match status" value="1"/>
</dbReference>
<dbReference type="Proteomes" id="UP000037288">
    <property type="component" value="Unassembled WGS sequence"/>
</dbReference>
<dbReference type="CDD" id="cd00599">
    <property type="entry name" value="GH25_muramidase"/>
    <property type="match status" value="1"/>
</dbReference>